<comment type="subcellular location">
    <subcellularLocation>
        <location evidence="1">Membrane</location>
        <topology evidence="1">Multi-pass membrane protein</topology>
    </subcellularLocation>
</comment>
<reference evidence="10 11" key="1">
    <citation type="submission" date="2020-08" db="EMBL/GenBank/DDBJ databases">
        <authorList>
            <person name="Newling K."/>
            <person name="Davey J."/>
            <person name="Forrester S."/>
        </authorList>
    </citation>
    <scope>NUCLEOTIDE SEQUENCE [LARGE SCALE GENOMIC DNA]</scope>
    <source>
        <strain evidence="11">Crithidia deanei Carvalho (ATCC PRA-265)</strain>
    </source>
</reference>
<dbReference type="Gene3D" id="1.20.1640.10">
    <property type="entry name" value="Multidrug efflux transporter AcrB transmembrane domain"/>
    <property type="match status" value="1"/>
</dbReference>
<feature type="transmembrane region" description="Helical" evidence="8">
    <location>
        <begin position="382"/>
        <end position="407"/>
    </location>
</feature>
<feature type="transmembrane region" description="Helical" evidence="8">
    <location>
        <begin position="1499"/>
        <end position="1518"/>
    </location>
</feature>
<comment type="similarity">
    <text evidence="6">Belongs to the dispatched family.</text>
</comment>
<evidence type="ECO:0000256" key="8">
    <source>
        <dbReference type="SAM" id="Phobius"/>
    </source>
</evidence>
<accession>A0A7G2CJJ3</accession>
<keyword evidence="4 8" id="KW-0472">Membrane</keyword>
<evidence type="ECO:0000256" key="5">
    <source>
        <dbReference type="ARBA" id="ARBA00023180"/>
    </source>
</evidence>
<keyword evidence="3 8" id="KW-1133">Transmembrane helix</keyword>
<evidence type="ECO:0000256" key="3">
    <source>
        <dbReference type="ARBA" id="ARBA00022989"/>
    </source>
</evidence>
<feature type="transmembrane region" description="Helical" evidence="8">
    <location>
        <begin position="1642"/>
        <end position="1664"/>
    </location>
</feature>
<dbReference type="EMBL" id="LR877156">
    <property type="protein sequence ID" value="CAD2218773.1"/>
    <property type="molecule type" value="Genomic_DNA"/>
</dbReference>
<keyword evidence="5" id="KW-0325">Glycoprotein</keyword>
<dbReference type="InterPro" id="IPR000731">
    <property type="entry name" value="SSD"/>
</dbReference>
<keyword evidence="11" id="KW-1185">Reference proteome</keyword>
<proteinExistence type="inferred from homology"/>
<feature type="region of interest" description="Disordered" evidence="7">
    <location>
        <begin position="766"/>
        <end position="787"/>
    </location>
</feature>
<feature type="transmembrane region" description="Helical" evidence="8">
    <location>
        <begin position="350"/>
        <end position="370"/>
    </location>
</feature>
<dbReference type="InterPro" id="IPR002049">
    <property type="entry name" value="LE_dom"/>
</dbReference>
<dbReference type="SUPFAM" id="SSF82866">
    <property type="entry name" value="Multidrug efflux transporter AcrB transmembrane domain"/>
    <property type="match status" value="2"/>
</dbReference>
<feature type="transmembrane region" description="Helical" evidence="8">
    <location>
        <begin position="1600"/>
        <end position="1622"/>
    </location>
</feature>
<evidence type="ECO:0000256" key="4">
    <source>
        <dbReference type="ARBA" id="ARBA00023136"/>
    </source>
</evidence>
<protein>
    <recommendedName>
        <fullName evidence="9">SSD domain-containing protein</fullName>
    </recommendedName>
</protein>
<feature type="transmembrane region" description="Helical" evidence="8">
    <location>
        <begin position="1551"/>
        <end position="1579"/>
    </location>
</feature>
<feature type="region of interest" description="Disordered" evidence="7">
    <location>
        <begin position="593"/>
        <end position="612"/>
    </location>
</feature>
<sequence>MLSTNQKIFVGDAKTAHTADNASVEGKKYPSSLYGRFLTRHPCISFLTVLLPLAFFVVGIVYFNEYTNFLVEDFRLSSSIRVQREQETIAQLTKDWNAYMSGGLFLEYEISQDGGHPRSNIQTTVELRYKLNLTRMYERYKQMNYTSAVFLEMSSLLYLTNIYSIQAVERYIQQSINPFYRTDMCYTNSFRRGYAHNDVPDCVPFTSITQYYFPEWDGKEFNMTGEGTYYQYNVVPRIQQSSTHRWFFDNNFSTQFPYARQMRSVFALATDDPKPGKGWRDVSSRFVLTVVNTANKVLNNYYVSVAVGGSSVESIKARNVFQVEMYKTGIPAIIVFVFSWWHCKTAFMGFYTVAQVYLTYFAAMGLYSVIYKSIPILVVPGLLWIITFGMHGTLVFYDMFIFTGVMATKGRINNLSVGQRISFTIRRSTYGLWVSGLLAIVIFAINTTSSFASVKQFSIWMLIATLWNMYFIATVTPSAVLMHHFYLSGKRRNLQKQRDVINAAAMECQRNADMTRVLEFAADNAAMDEVVYTLDDEALRLRIGADNRGINKEEHKGCCHWLASQFRQGQDKLRQVNRDAQGAMHKVRKTVRKTDDGEEMAEQSPNQPFDTAPAFRMDDFIDVGGANPFAHEGDGIPVYHNPRMVPERDIVHINPQNVCRSEELWDVMNEALGAPVEEEITPPHVFSLLTVSDHKKDLNSFSKKWTGLSQTLGVSLPDESTRAEVLPLITRATVRAQDPTYIVGGRPAPKTSPTVPGQVVVADNASVEEEDEENNNHDNDNDCEGTDTRAVAGRGATRVVKPDSAGLSVQKLRTRWRERNESKRNHCCGLLGRVEDESTEHRMKRLMQRKVKREGYTLYERILIDFAIPKLYWARWVLFVALIILFIVVCVIGSRVKSGELPVTLINDDGGQAREFASMDDTWGMQGDCLYCGAYYEDYQRAYRTATAHDMEVCAEQDRPVQMNLYVDACGKCGGDGNCEDCSGQLNGNHQLNNCGGCAVGTDACTCANTHECSVCEWILNSGSGYGPGCSLTCYPDVCQGAQATHISCNVFTGELDVVRLTEDKPMTSCEADLLAKRGSYDSRCHNRGMWLEASASPFGVATCACIGHWRGTYCELCDCLNGGMCDDTTGECRCVGTFVGPRCDTCAASCVRNGNCPDPTAVTPSYWNVRTCIYQNCPPTAGSTAYPPEVCTPCTVGDSSSPQYANCTSLITMESCMSSSACYWASGACAPAVHTPPTSTPSLFNCTCKSSLVYGGAQCDTCLAPPGVTCVTPTIVRGCDGIEATDPANARRNDVCGVCGGSGMCLGCDGVPRSGKVYDACGVCGGDGDCSKGPTVTPIVVRYMVDMRQVTEEQLTTAGMANFLDLFLRSVALLDTNVFTLSNVVYDYMQDMKTDRILSPRSFFDWATANNRLDDAGFVVTNAVDRVAFVAITAQLSMDLYDSSSSSESLYRYYQLAENVLFKDARQTAEENGWNMEFLLTSKSIVAANADILSKQSLWFAVGFGMAATFVFLLVYYVSFMLALGGTLVAGSVCFGTLTVCLIFDWRLDAILQVCISCTMPLGVGYVVHVCSAYFDYLQSATSHIFAREVTRSSAVQGALLRSSASILTTIVVVILCAIMFDISNLVPYKRTGEVCITMHLIVLLSMVFYVGLLSAVGPLTSFRHWTTSALLCLLCIVLACVCIGIIYGVGGVYSPTGELLLGGKRKYTIE</sequence>
<dbReference type="OrthoDB" id="260818at2759"/>
<dbReference type="PANTHER" id="PTHR45951">
    <property type="entry name" value="PROTEIN DISPATCHED-RELATED"/>
    <property type="match status" value="1"/>
</dbReference>
<evidence type="ECO:0000256" key="1">
    <source>
        <dbReference type="ARBA" id="ARBA00004141"/>
    </source>
</evidence>
<feature type="transmembrane region" description="Helical" evidence="8">
    <location>
        <begin position="457"/>
        <end position="482"/>
    </location>
</feature>
<evidence type="ECO:0000256" key="6">
    <source>
        <dbReference type="ARBA" id="ARBA00038046"/>
    </source>
</evidence>
<feature type="transmembrane region" description="Helical" evidence="8">
    <location>
        <begin position="876"/>
        <end position="896"/>
    </location>
</feature>
<evidence type="ECO:0000256" key="2">
    <source>
        <dbReference type="ARBA" id="ARBA00022692"/>
    </source>
</evidence>
<feature type="domain" description="SSD" evidence="9">
    <location>
        <begin position="346"/>
        <end position="482"/>
    </location>
</feature>
<name>A0A7G2CJJ3_9TRYP</name>
<dbReference type="GO" id="GO:0022857">
    <property type="term" value="F:transmembrane transporter activity"/>
    <property type="evidence" value="ECO:0007669"/>
    <property type="project" value="TreeGrafter"/>
</dbReference>
<feature type="transmembrane region" description="Helical" evidence="8">
    <location>
        <begin position="1671"/>
        <end position="1692"/>
    </location>
</feature>
<evidence type="ECO:0000313" key="10">
    <source>
        <dbReference type="EMBL" id="CAD2218773.1"/>
    </source>
</evidence>
<dbReference type="VEuPathDB" id="TriTrypDB:ADEAN_000626600"/>
<dbReference type="InterPro" id="IPR000742">
    <property type="entry name" value="EGF"/>
</dbReference>
<dbReference type="InterPro" id="IPR052081">
    <property type="entry name" value="Dispatched_Hh_regulator"/>
</dbReference>
<organism evidence="10 11">
    <name type="scientific">Angomonas deanei</name>
    <dbReference type="NCBI Taxonomy" id="59799"/>
    <lineage>
        <taxon>Eukaryota</taxon>
        <taxon>Discoba</taxon>
        <taxon>Euglenozoa</taxon>
        <taxon>Kinetoplastea</taxon>
        <taxon>Metakinetoplastina</taxon>
        <taxon>Trypanosomatida</taxon>
        <taxon>Trypanosomatidae</taxon>
        <taxon>Strigomonadinae</taxon>
        <taxon>Angomonas</taxon>
    </lineage>
</organism>
<feature type="transmembrane region" description="Helical" evidence="8">
    <location>
        <begin position="325"/>
        <end position="343"/>
    </location>
</feature>
<feature type="transmembrane region" description="Helical" evidence="8">
    <location>
        <begin position="1525"/>
        <end position="1545"/>
    </location>
</feature>
<keyword evidence="2 8" id="KW-0812">Transmembrane</keyword>
<evidence type="ECO:0000256" key="7">
    <source>
        <dbReference type="SAM" id="MobiDB-lite"/>
    </source>
</evidence>
<dbReference type="Proteomes" id="UP000515908">
    <property type="component" value="Chromosome 12"/>
</dbReference>
<evidence type="ECO:0000313" key="11">
    <source>
        <dbReference type="Proteomes" id="UP000515908"/>
    </source>
</evidence>
<evidence type="ECO:0000259" key="9">
    <source>
        <dbReference type="PROSITE" id="PS50156"/>
    </source>
</evidence>
<feature type="transmembrane region" description="Helical" evidence="8">
    <location>
        <begin position="43"/>
        <end position="63"/>
    </location>
</feature>
<dbReference type="CDD" id="cd00055">
    <property type="entry name" value="EGF_Lam"/>
    <property type="match status" value="1"/>
</dbReference>
<dbReference type="GO" id="GO:0016020">
    <property type="term" value="C:membrane"/>
    <property type="evidence" value="ECO:0007669"/>
    <property type="project" value="UniProtKB-SubCell"/>
</dbReference>
<dbReference type="PROSITE" id="PS00022">
    <property type="entry name" value="EGF_1"/>
    <property type="match status" value="1"/>
</dbReference>
<dbReference type="PROSITE" id="PS50156">
    <property type="entry name" value="SSD"/>
    <property type="match status" value="1"/>
</dbReference>
<feature type="transmembrane region" description="Helical" evidence="8">
    <location>
        <begin position="428"/>
        <end position="445"/>
    </location>
</feature>
<gene>
    <name evidence="10" type="ORF">ADEAN_000626600</name>
</gene>